<comment type="caution">
    <text evidence="10">The sequence shown here is derived from an EMBL/GenBank/DDBJ whole genome shotgun (WGS) entry which is preliminary data.</text>
</comment>
<evidence type="ECO:0000256" key="7">
    <source>
        <dbReference type="ARBA" id="ARBA00022827"/>
    </source>
</evidence>
<dbReference type="AlphaFoldDB" id="A0A7X4RW38"/>
<organism evidence="10 11">
    <name type="scientific">Vibrio eleionomae</name>
    <dbReference type="NCBI Taxonomy" id="2653505"/>
    <lineage>
        <taxon>Bacteria</taxon>
        <taxon>Pseudomonadati</taxon>
        <taxon>Pseudomonadota</taxon>
        <taxon>Gammaproteobacteria</taxon>
        <taxon>Vibrionales</taxon>
        <taxon>Vibrionaceae</taxon>
        <taxon>Vibrio</taxon>
    </lineage>
</organism>
<evidence type="ECO:0000256" key="8">
    <source>
        <dbReference type="ARBA" id="ARBA00023002"/>
    </source>
</evidence>
<accession>A0A7X4RW38</accession>
<dbReference type="RefSeq" id="WP_161157405.1">
    <property type="nucleotide sequence ID" value="NZ_WEKT01000040.1"/>
</dbReference>
<comment type="cofactor">
    <cofactor evidence="2 9">
        <name>FAD</name>
        <dbReference type="ChEBI" id="CHEBI:57692"/>
    </cofactor>
</comment>
<dbReference type="Gene3D" id="3.50.50.60">
    <property type="entry name" value="FAD/NAD(P)-binding domain"/>
    <property type="match status" value="1"/>
</dbReference>
<reference evidence="10 11" key="1">
    <citation type="submission" date="2019-10" db="EMBL/GenBank/DDBJ databases">
        <title>Vibrio sp. nov. isolated from a shrimp pond.</title>
        <authorList>
            <person name="Gomez-Gil B."/>
            <person name="Enciso-Ibarra J."/>
            <person name="Enciso-Ibarra K."/>
            <person name="Bolan-Mejia C."/>
        </authorList>
    </citation>
    <scope>NUCLEOTIDE SEQUENCE [LARGE SCALE GENOMIC DNA]</scope>
    <source>
        <strain evidence="10 11">CAIM 722</strain>
    </source>
</reference>
<dbReference type="NCBIfam" id="NF003608">
    <property type="entry name" value="PRK05257.2-4"/>
    <property type="match status" value="1"/>
</dbReference>
<dbReference type="NCBIfam" id="NF003605">
    <property type="entry name" value="PRK05257.1-4"/>
    <property type="match status" value="1"/>
</dbReference>
<dbReference type="Pfam" id="PF06039">
    <property type="entry name" value="Mqo"/>
    <property type="match status" value="1"/>
</dbReference>
<comment type="pathway">
    <text evidence="3 9">Carbohydrate metabolism; tricarboxylic acid cycle; oxaloacetate from (S)-malate (quinone route): step 1/1.</text>
</comment>
<evidence type="ECO:0000256" key="5">
    <source>
        <dbReference type="ARBA" id="ARBA00022532"/>
    </source>
</evidence>
<dbReference type="NCBIfam" id="NF003606">
    <property type="entry name" value="PRK05257.2-1"/>
    <property type="match status" value="1"/>
</dbReference>
<evidence type="ECO:0000256" key="9">
    <source>
        <dbReference type="HAMAP-Rule" id="MF_00212"/>
    </source>
</evidence>
<evidence type="ECO:0000256" key="1">
    <source>
        <dbReference type="ARBA" id="ARBA00001139"/>
    </source>
</evidence>
<dbReference type="InterPro" id="IPR036188">
    <property type="entry name" value="FAD/NAD-bd_sf"/>
</dbReference>
<dbReference type="PANTHER" id="PTHR43104">
    <property type="entry name" value="L-2-HYDROXYGLUTARATE DEHYDROGENASE, MITOCHONDRIAL"/>
    <property type="match status" value="1"/>
</dbReference>
<dbReference type="NCBIfam" id="NF009875">
    <property type="entry name" value="PRK13339.1"/>
    <property type="match status" value="1"/>
</dbReference>
<comment type="similarity">
    <text evidence="4 9">Belongs to the MQO family.</text>
</comment>
<dbReference type="EC" id="1.1.5.4" evidence="9"/>
<dbReference type="EMBL" id="WEKT01000040">
    <property type="protein sequence ID" value="MZI94927.1"/>
    <property type="molecule type" value="Genomic_DNA"/>
</dbReference>
<dbReference type="NCBIfam" id="TIGR01320">
    <property type="entry name" value="mal_quin_oxido"/>
    <property type="match status" value="1"/>
</dbReference>
<dbReference type="NCBIfam" id="NF003603">
    <property type="entry name" value="PRK05257.1-1"/>
    <property type="match status" value="1"/>
</dbReference>
<keyword evidence="6 9" id="KW-0285">Flavoprotein</keyword>
<evidence type="ECO:0000313" key="10">
    <source>
        <dbReference type="EMBL" id="MZI94927.1"/>
    </source>
</evidence>
<keyword evidence="7 9" id="KW-0274">FAD</keyword>
<dbReference type="Gene3D" id="3.30.9.10">
    <property type="entry name" value="D-Amino Acid Oxidase, subunit A, domain 2"/>
    <property type="match status" value="1"/>
</dbReference>
<evidence type="ECO:0000313" key="11">
    <source>
        <dbReference type="Proteomes" id="UP000462621"/>
    </source>
</evidence>
<sequence>MKNVTGHNGLNQQDSDAKEDELADVVLIGGGIMSATLGTLLKQLEPNWKIELFERLGDVALESSNGWNNAGTGHSALAEANYTPEQKDGQINIDKAIAIYEQFQISRQFWAYLTEQGWLNNPSEFITSVPHMSFVWGDDNVNFLRKRYQALHRSPLFDGMAYSEDPEQIASWIPEVMAGRDPKQTIAATRMRIGTDVNFGELTRQMITQLKDSAGFNLHLNHEVRDIERLADGSWSIAVADGNQHNQVRIVKAKHVFIGAGGASLRLLQKSGIPEAKNYAGFPVGGQFLVTTNPDVVQAHSAKVYGKASVGAPPMSVPHIDTRVIDGKRMLLFGPFASFSSKFLKNGSLTDLFKSLTPYNMVPMAQVGVHNFNLVKYLVGQLRQSDADRHQALCDFFPQAKANDWTLCQAGQRVQIIKKEPGKGGQLRLGTELVSSSDGSLTALLGASPGASTSAAIMLNLLQQCFGEQMASDSWQSKIQEMIPSFGRSLHDDPELNQQVLRQTSEILGLEHHLGELDTAEEQPSEAQPDSHIQYA</sequence>
<gene>
    <name evidence="9 10" type="primary">mqo</name>
    <name evidence="10" type="ORF">F9817_17255</name>
</gene>
<evidence type="ECO:0000256" key="2">
    <source>
        <dbReference type="ARBA" id="ARBA00001974"/>
    </source>
</evidence>
<keyword evidence="8 9" id="KW-0560">Oxidoreductase</keyword>
<evidence type="ECO:0000256" key="3">
    <source>
        <dbReference type="ARBA" id="ARBA00005012"/>
    </source>
</evidence>
<dbReference type="NCBIfam" id="NF003611">
    <property type="entry name" value="PRK05257.3-2"/>
    <property type="match status" value="1"/>
</dbReference>
<dbReference type="GO" id="GO:0006099">
    <property type="term" value="P:tricarboxylic acid cycle"/>
    <property type="evidence" value="ECO:0007669"/>
    <property type="project" value="UniProtKB-UniRule"/>
</dbReference>
<dbReference type="InterPro" id="IPR006231">
    <property type="entry name" value="MQO"/>
</dbReference>
<dbReference type="SUPFAM" id="SSF51905">
    <property type="entry name" value="FAD/NAD(P)-binding domain"/>
    <property type="match status" value="1"/>
</dbReference>
<evidence type="ECO:0000256" key="6">
    <source>
        <dbReference type="ARBA" id="ARBA00022630"/>
    </source>
</evidence>
<keyword evidence="5 9" id="KW-0816">Tricarboxylic acid cycle</keyword>
<dbReference type="Proteomes" id="UP000462621">
    <property type="component" value="Unassembled WGS sequence"/>
</dbReference>
<protein>
    <recommendedName>
        <fullName evidence="9">Probable malate:quinone oxidoreductase</fullName>
        <ecNumber evidence="9">1.1.5.4</ecNumber>
    </recommendedName>
    <alternativeName>
        <fullName evidence="9">MQO</fullName>
    </alternativeName>
    <alternativeName>
        <fullName evidence="9">Malate dehydrogenase [quinone]</fullName>
    </alternativeName>
</protein>
<dbReference type="GO" id="GO:0008924">
    <property type="term" value="F:L-malate dehydrogenase (quinone) activity"/>
    <property type="evidence" value="ECO:0007669"/>
    <property type="project" value="UniProtKB-UniRule"/>
</dbReference>
<dbReference type="HAMAP" id="MF_00212">
    <property type="entry name" value="MQO"/>
    <property type="match status" value="1"/>
</dbReference>
<name>A0A7X4RW38_9VIBR</name>
<dbReference type="GO" id="GO:0047545">
    <property type="term" value="F:(S)-2-hydroxyglutarate dehydrogenase activity"/>
    <property type="evidence" value="ECO:0007669"/>
    <property type="project" value="TreeGrafter"/>
</dbReference>
<proteinExistence type="inferred from homology"/>
<dbReference type="PANTHER" id="PTHR43104:SF2">
    <property type="entry name" value="L-2-HYDROXYGLUTARATE DEHYDROGENASE, MITOCHONDRIAL"/>
    <property type="match status" value="1"/>
</dbReference>
<evidence type="ECO:0000256" key="4">
    <source>
        <dbReference type="ARBA" id="ARBA00006389"/>
    </source>
</evidence>
<keyword evidence="11" id="KW-1185">Reference proteome</keyword>
<comment type="catalytic activity">
    <reaction evidence="1 9">
        <text>(S)-malate + a quinone = a quinol + oxaloacetate</text>
        <dbReference type="Rhea" id="RHEA:46012"/>
        <dbReference type="ChEBI" id="CHEBI:15589"/>
        <dbReference type="ChEBI" id="CHEBI:16452"/>
        <dbReference type="ChEBI" id="CHEBI:24646"/>
        <dbReference type="ChEBI" id="CHEBI:132124"/>
        <dbReference type="EC" id="1.1.5.4"/>
    </reaction>
</comment>
<dbReference type="UniPathway" id="UPA00223">
    <property type="reaction ID" value="UER01008"/>
</dbReference>